<dbReference type="GO" id="GO:0005794">
    <property type="term" value="C:Golgi apparatus"/>
    <property type="evidence" value="ECO:0007669"/>
    <property type="project" value="TreeGrafter"/>
</dbReference>
<dbReference type="OrthoDB" id="294052at2759"/>
<keyword evidence="9" id="KW-1185">Reference proteome</keyword>
<evidence type="ECO:0000256" key="3">
    <source>
        <dbReference type="SAM" id="MobiDB-lite"/>
    </source>
</evidence>
<dbReference type="InterPro" id="IPR029058">
    <property type="entry name" value="AB_hydrolase_fold"/>
</dbReference>
<dbReference type="PANTHER" id="PTHR21481">
    <property type="entry name" value="PROTEIN CLEC16A"/>
    <property type="match status" value="1"/>
</dbReference>
<dbReference type="Proteomes" id="UP001152797">
    <property type="component" value="Unassembled WGS sequence"/>
</dbReference>
<evidence type="ECO:0000256" key="1">
    <source>
        <dbReference type="ARBA" id="ARBA00006441"/>
    </source>
</evidence>
<dbReference type="EMBL" id="CAMXCT020001002">
    <property type="protein sequence ID" value="CAL1138993.1"/>
    <property type="molecule type" value="Genomic_DNA"/>
</dbReference>
<evidence type="ECO:0000259" key="4">
    <source>
        <dbReference type="Pfam" id="PF09758"/>
    </source>
</evidence>
<protein>
    <submittedName>
        <fullName evidence="8">Protein CLEC16A (C-type lectin domain family 16 member A)</fullName>
    </submittedName>
</protein>
<proteinExistence type="inferred from homology"/>
<dbReference type="Pfam" id="PF09758">
    <property type="entry name" value="FPL"/>
    <property type="match status" value="1"/>
</dbReference>
<evidence type="ECO:0000256" key="2">
    <source>
        <dbReference type="ARBA" id="ARBA00023006"/>
    </source>
</evidence>
<dbReference type="GO" id="GO:0016197">
    <property type="term" value="P:endosomal transport"/>
    <property type="evidence" value="ECO:0007669"/>
    <property type="project" value="TreeGrafter"/>
</dbReference>
<gene>
    <name evidence="6" type="ORF">C1SCF055_LOCUS13045</name>
</gene>
<dbReference type="Gene3D" id="3.40.50.1820">
    <property type="entry name" value="alpha/beta hydrolase"/>
    <property type="match status" value="1"/>
</dbReference>
<evidence type="ECO:0000313" key="7">
    <source>
        <dbReference type="EMBL" id="CAL1138993.1"/>
    </source>
</evidence>
<evidence type="ECO:0000313" key="8">
    <source>
        <dbReference type="EMBL" id="CAL4772930.1"/>
    </source>
</evidence>
<dbReference type="GO" id="GO:0006914">
    <property type="term" value="P:autophagy"/>
    <property type="evidence" value="ECO:0007669"/>
    <property type="project" value="UniProtKB-KW"/>
</dbReference>
<organism evidence="6">
    <name type="scientific">Cladocopium goreaui</name>
    <dbReference type="NCBI Taxonomy" id="2562237"/>
    <lineage>
        <taxon>Eukaryota</taxon>
        <taxon>Sar</taxon>
        <taxon>Alveolata</taxon>
        <taxon>Dinophyceae</taxon>
        <taxon>Suessiales</taxon>
        <taxon>Symbiodiniaceae</taxon>
        <taxon>Cladocopium</taxon>
    </lineage>
</organism>
<evidence type="ECO:0000313" key="9">
    <source>
        <dbReference type="Proteomes" id="UP001152797"/>
    </source>
</evidence>
<dbReference type="PANTHER" id="PTHR21481:SF0">
    <property type="entry name" value="PROTEIN CLEC16A"/>
    <property type="match status" value="1"/>
</dbReference>
<dbReference type="SUPFAM" id="SSF53474">
    <property type="entry name" value="alpha/beta-Hydrolases"/>
    <property type="match status" value="1"/>
</dbReference>
<dbReference type="EMBL" id="CAMXCT030001002">
    <property type="protein sequence ID" value="CAL4772930.1"/>
    <property type="molecule type" value="Genomic_DNA"/>
</dbReference>
<dbReference type="GO" id="GO:0007034">
    <property type="term" value="P:vacuolar transport"/>
    <property type="evidence" value="ECO:0007669"/>
    <property type="project" value="TreeGrafter"/>
</dbReference>
<feature type="region of interest" description="Disordered" evidence="3">
    <location>
        <begin position="818"/>
        <end position="845"/>
    </location>
</feature>
<accession>A0A9P1C6H7</accession>
<feature type="domain" description="FPL" evidence="4">
    <location>
        <begin position="277"/>
        <end position="427"/>
    </location>
</feature>
<evidence type="ECO:0000259" key="5">
    <source>
        <dbReference type="Pfam" id="PF19439"/>
    </source>
</evidence>
<dbReference type="InterPro" id="IPR039272">
    <property type="entry name" value="CLEC16A/TT9"/>
</dbReference>
<dbReference type="EMBL" id="CAMXCT010001002">
    <property type="protein sequence ID" value="CAI3985618.1"/>
    <property type="molecule type" value="Genomic_DNA"/>
</dbReference>
<name>A0A9P1C6H7_9DINO</name>
<dbReference type="Pfam" id="PF19439">
    <property type="entry name" value="CLEC16A_C"/>
    <property type="match status" value="1"/>
</dbReference>
<dbReference type="AlphaFoldDB" id="A0A9P1C6H7"/>
<evidence type="ECO:0000313" key="6">
    <source>
        <dbReference type="EMBL" id="CAI3985618.1"/>
    </source>
</evidence>
<comment type="caution">
    <text evidence="6">The sequence shown here is derived from an EMBL/GenBank/DDBJ whole genome shotgun (WGS) entry which is preliminary data.</text>
</comment>
<dbReference type="InterPro" id="IPR019155">
    <property type="entry name" value="CLEC16A/TT9_N"/>
</dbReference>
<feature type="domain" description="CLEC16A/TT9 C-terminal" evidence="5">
    <location>
        <begin position="489"/>
        <end position="569"/>
    </location>
</feature>
<keyword evidence="2" id="KW-0072">Autophagy</keyword>
<sequence length="1270" mass="139834">MNTMQEDLCLLDDTVLPCEVIGNPKDLQIVWGHGLGPTDPRAMHRRSCESFPVISDSVAAAKTKGTPFSAVLFDARGHGKSSGWEPMAGCIQQFLWRNLAFDMLTVASNFRHLPIRKQRGALLGGFSMGASTALWAAHLCPTLVRGLVLFSVTTAWEIRAARRSYLLKCVEKLEGTDPAAAEVVKGAAYTDLPSLEDLAASKLQIPVLLCAARDDKTHPAEVAERLNTVLPKAELLVMDTKEELNQERLQQLYNRLAQFRESDLEKSGEGDALIETVRQITEVLIWGEQTNNSQFFDFFCEKSIFSDLVHVLGLKKASKKVKLQLLQTLSMLVQNIRRQTSVYYILSNNHVNRLMSTNMDFDDEEVLAYYITLMKSLAMRLDNESIKFFFIQHPEPSFPLYIEATKFFSHKDHMVRATVRTITLQVYKIEDQPMRRFVLRHAAESYFSQLAYHLQDLWLRLNAAASKVTSEDELSAVRRENELQQDLQIYLSDVFELGIEELNEVLADRLLNGAILPVLLAGVSNASAQRNGNTVVRILSPHVALFLIRQVLDTFHCPVLVEPMAQALLWSTVPAALAYVLPGQVKEASFTTKEGDFVKNPLRDSFLATLSLPEDRTFLMAAAVLHGCIMKRTVFSDDFLVKAQLLPSQPWKNSQPKSGSKASETTQSLPEALALLYQAITDRTCWQLQQYMALVRMFLEVAHASHMTAVVHAVALKASMASMRAAAAHVQEVLREAQAGDDGGAWLVDIFCEEWEQHKAGLLHLPEFFTDPRRLIPPEGRGSGRRSSLQRYGLVAAQHAVRSLFLCRRLVRGLQCPRQEAPSEPGQPSPQWLRFSDEPSPLQLDEASRPIEGSQMDLNGRSSIGCSFTSAKASSAQRMQRHLVLDPAWLVLADTENANEAVVTTVWPIWQVQSLIDRSDPRTLQIGMNAPKPGMKPGEAVAYNPPISTYFTLTLNFTDLKACNEAAVHLQTRRLAIRSQMLQQVATFVERCKGGTSADHEAPVAEASAGFGNYGGELGESSGWRIWSSFPSHNLTVHHGDFMAVYAVGSVLDAPKTTDVHAPPAFGPPTMSAETAMWKALARAATERMEAEEHRVGQWPASAALASTERQVLQKMHHALSLTRPDRKSAATLLQVGESGKVGRTVLPPPDPAKVGPLAPLPSFGAGLGAALPELPPLGGPASAVGTTLPLYAGSYGGALAPGPNGFPLPHSDSYDVWQSATPPTDITEFPFAGFHSAGEDLALISSVPPSLLLMAVWLPPKRQCHSDFL</sequence>
<dbReference type="InterPro" id="IPR045820">
    <property type="entry name" value="CLEC16A/TT9_C"/>
</dbReference>
<dbReference type="GO" id="GO:1901096">
    <property type="term" value="P:regulation of autophagosome maturation"/>
    <property type="evidence" value="ECO:0007669"/>
    <property type="project" value="TreeGrafter"/>
</dbReference>
<dbReference type="GO" id="GO:0005770">
    <property type="term" value="C:late endosome"/>
    <property type="evidence" value="ECO:0007669"/>
    <property type="project" value="TreeGrafter"/>
</dbReference>
<comment type="similarity">
    <text evidence="1">Belongs to the CLEC16A/gop-1 family.</text>
</comment>
<reference evidence="7" key="2">
    <citation type="submission" date="2024-04" db="EMBL/GenBank/DDBJ databases">
        <authorList>
            <person name="Chen Y."/>
            <person name="Shah S."/>
            <person name="Dougan E. K."/>
            <person name="Thang M."/>
            <person name="Chan C."/>
        </authorList>
    </citation>
    <scope>NUCLEOTIDE SEQUENCE [LARGE SCALE GENOMIC DNA]</scope>
</reference>
<reference evidence="6" key="1">
    <citation type="submission" date="2022-10" db="EMBL/GenBank/DDBJ databases">
        <authorList>
            <person name="Chen Y."/>
            <person name="Dougan E. K."/>
            <person name="Chan C."/>
            <person name="Rhodes N."/>
            <person name="Thang M."/>
        </authorList>
    </citation>
    <scope>NUCLEOTIDE SEQUENCE</scope>
</reference>